<reference evidence="1" key="1">
    <citation type="journal article" date="2014" name="Int. J. Syst. Evol. Microbiol.">
        <title>Complete genome sequence of Corynebacterium casei LMG S-19264T (=DSM 44701T), isolated from a smear-ripened cheese.</title>
        <authorList>
            <consortium name="US DOE Joint Genome Institute (JGI-PGF)"/>
            <person name="Walter F."/>
            <person name="Albersmeier A."/>
            <person name="Kalinowski J."/>
            <person name="Ruckert C."/>
        </authorList>
    </citation>
    <scope>NUCLEOTIDE SEQUENCE</scope>
    <source>
        <strain evidence="1">CGMCC 1.12813</strain>
    </source>
</reference>
<comment type="caution">
    <text evidence="1">The sequence shown here is derived from an EMBL/GenBank/DDBJ whole genome shotgun (WGS) entry which is preliminary data.</text>
</comment>
<dbReference type="EMBL" id="BMGB01000001">
    <property type="protein sequence ID" value="GGA97276.1"/>
    <property type="molecule type" value="Genomic_DNA"/>
</dbReference>
<name>A0A916SH71_9MICO</name>
<proteinExistence type="predicted"/>
<dbReference type="InterPro" id="IPR018988">
    <property type="entry name" value="DUF2000"/>
</dbReference>
<gene>
    <name evidence="1" type="ORF">GCM10010979_09670</name>
</gene>
<sequence>MTTPAFSPDEINTGDATRAARLKWVVIVDRDTPPGRMVNAVACVSAATGAVVDGLIAGGGADAAGTDHPGLPWSGCSVLATSAEKLGNARAKAVAVDGLLVVDMPLAAQTNRVYDGYLAELATTAPADLAVSAVSIVGERAEVDAIVKRLSLLA</sequence>
<dbReference type="Pfam" id="PF09391">
    <property type="entry name" value="DUF2000"/>
    <property type="match status" value="1"/>
</dbReference>
<reference evidence="1" key="2">
    <citation type="submission" date="2020-09" db="EMBL/GenBank/DDBJ databases">
        <authorList>
            <person name="Sun Q."/>
            <person name="Zhou Y."/>
        </authorList>
    </citation>
    <scope>NUCLEOTIDE SEQUENCE</scope>
    <source>
        <strain evidence="1">CGMCC 1.12813</strain>
    </source>
</reference>
<dbReference type="Proteomes" id="UP000606922">
    <property type="component" value="Unassembled WGS sequence"/>
</dbReference>
<evidence type="ECO:0000313" key="1">
    <source>
        <dbReference type="EMBL" id="GGA97276.1"/>
    </source>
</evidence>
<accession>A0A916SH71</accession>
<dbReference type="SUPFAM" id="SSF102462">
    <property type="entry name" value="Peptidyl-tRNA hydrolase II"/>
    <property type="match status" value="1"/>
</dbReference>
<protein>
    <recommendedName>
        <fullName evidence="3">DUF2000 domain-containing protein</fullName>
    </recommendedName>
</protein>
<evidence type="ECO:0000313" key="2">
    <source>
        <dbReference type="Proteomes" id="UP000606922"/>
    </source>
</evidence>
<dbReference type="InterPro" id="IPR023476">
    <property type="entry name" value="Pep_tRNA_hydro_II_dom_sf"/>
</dbReference>
<dbReference type="RefSeq" id="WP_188509547.1">
    <property type="nucleotide sequence ID" value="NZ_BMGB01000001.1"/>
</dbReference>
<organism evidence="1 2">
    <name type="scientific">Conyzicola nivalis</name>
    <dbReference type="NCBI Taxonomy" id="1477021"/>
    <lineage>
        <taxon>Bacteria</taxon>
        <taxon>Bacillati</taxon>
        <taxon>Actinomycetota</taxon>
        <taxon>Actinomycetes</taxon>
        <taxon>Micrococcales</taxon>
        <taxon>Microbacteriaceae</taxon>
        <taxon>Conyzicola</taxon>
    </lineage>
</organism>
<keyword evidence="2" id="KW-1185">Reference proteome</keyword>
<dbReference type="AlphaFoldDB" id="A0A916SH71"/>
<dbReference type="Gene3D" id="3.40.1490.10">
    <property type="entry name" value="Bit1"/>
    <property type="match status" value="1"/>
</dbReference>
<evidence type="ECO:0008006" key="3">
    <source>
        <dbReference type="Google" id="ProtNLM"/>
    </source>
</evidence>